<dbReference type="SUPFAM" id="SSF46977">
    <property type="entry name" value="Succinate dehydrogenase/fumarate reductase flavoprotein C-terminal domain"/>
    <property type="match status" value="1"/>
</dbReference>
<comment type="pathway">
    <text evidence="2 12">Cofactor biosynthesis; NAD(+) biosynthesis; iminoaspartate from L-aspartate (oxidase route): step 1/1.</text>
</comment>
<dbReference type="RefSeq" id="WP_049682438.1">
    <property type="nucleotide sequence ID" value="NZ_LFZW01000001.1"/>
</dbReference>
<dbReference type="PATRIC" id="fig|1679170.3.peg.3957"/>
<dbReference type="InterPro" id="IPR037099">
    <property type="entry name" value="Fum_R/Succ_DH_flav-like_C_sf"/>
</dbReference>
<dbReference type="Gene3D" id="3.90.700.10">
    <property type="entry name" value="Succinate dehydrogenase/fumarate reductase flavoprotein, catalytic domain"/>
    <property type="match status" value="1"/>
</dbReference>
<dbReference type="GO" id="GO:0005737">
    <property type="term" value="C:cytoplasm"/>
    <property type="evidence" value="ECO:0007669"/>
    <property type="project" value="UniProtKB-SubCell"/>
</dbReference>
<reference evidence="16" key="1">
    <citation type="submission" date="2015-07" db="EMBL/GenBank/DDBJ databases">
        <title>Genome sequencing project for genomic taxonomy and phylogenomics of Bacillus-like bacteria.</title>
        <authorList>
            <person name="Liu B."/>
            <person name="Wang J."/>
            <person name="Zhu Y."/>
            <person name="Liu G."/>
            <person name="Chen Q."/>
            <person name="Chen Z."/>
            <person name="Lan J."/>
            <person name="Che J."/>
            <person name="Ge C."/>
            <person name="Shi H."/>
            <person name="Pan Z."/>
            <person name="Liu X."/>
        </authorList>
    </citation>
    <scope>NUCLEOTIDE SEQUENCE [LARGE SCALE GENOMIC DNA]</scope>
    <source>
        <strain evidence="16">FJAT-27997</strain>
    </source>
</reference>
<dbReference type="NCBIfam" id="TIGR00551">
    <property type="entry name" value="nadB"/>
    <property type="match status" value="1"/>
</dbReference>
<keyword evidence="9 12" id="KW-0560">Oxidoreductase</keyword>
<dbReference type="AlphaFoldDB" id="A0A0K9GWR5"/>
<dbReference type="SUPFAM" id="SSF51905">
    <property type="entry name" value="FAD/NAD(P)-binding domain"/>
    <property type="match status" value="1"/>
</dbReference>
<comment type="catalytic activity">
    <reaction evidence="10">
        <text>L-aspartate + O2 = iminosuccinate + H2O2</text>
        <dbReference type="Rhea" id="RHEA:25876"/>
        <dbReference type="ChEBI" id="CHEBI:15379"/>
        <dbReference type="ChEBI" id="CHEBI:16240"/>
        <dbReference type="ChEBI" id="CHEBI:29991"/>
        <dbReference type="ChEBI" id="CHEBI:77875"/>
        <dbReference type="EC" id="1.4.3.16"/>
    </reaction>
    <physiologicalReaction direction="left-to-right" evidence="10">
        <dbReference type="Rhea" id="RHEA:25877"/>
    </physiologicalReaction>
</comment>
<evidence type="ECO:0000256" key="6">
    <source>
        <dbReference type="ARBA" id="ARBA00022630"/>
    </source>
</evidence>
<evidence type="ECO:0000259" key="14">
    <source>
        <dbReference type="Pfam" id="PF02910"/>
    </source>
</evidence>
<keyword evidence="7 12" id="KW-0662">Pyridine nucleotide biosynthesis</keyword>
<evidence type="ECO:0000256" key="3">
    <source>
        <dbReference type="ARBA" id="ARBA00008562"/>
    </source>
</evidence>
<comment type="caution">
    <text evidence="15">The sequence shown here is derived from an EMBL/GenBank/DDBJ whole genome shotgun (WGS) entry which is preliminary data.</text>
</comment>
<dbReference type="NCBIfam" id="NF005978">
    <property type="entry name" value="PRK08071.1"/>
    <property type="match status" value="1"/>
</dbReference>
<dbReference type="InterPro" id="IPR005288">
    <property type="entry name" value="NadB"/>
</dbReference>
<dbReference type="InterPro" id="IPR015939">
    <property type="entry name" value="Fum_Rdtase/Succ_DH_flav-like_C"/>
</dbReference>
<comment type="subcellular location">
    <subcellularLocation>
        <location evidence="12">Cytoplasm</location>
    </subcellularLocation>
</comment>
<evidence type="ECO:0000259" key="13">
    <source>
        <dbReference type="Pfam" id="PF00890"/>
    </source>
</evidence>
<evidence type="ECO:0000256" key="9">
    <source>
        <dbReference type="ARBA" id="ARBA00023002"/>
    </source>
</evidence>
<dbReference type="GO" id="GO:0033765">
    <property type="term" value="F:steroid dehydrogenase activity, acting on the CH-CH group of donors"/>
    <property type="evidence" value="ECO:0007669"/>
    <property type="project" value="UniProtKB-ARBA"/>
</dbReference>
<proteinExistence type="inferred from homology"/>
<evidence type="ECO:0000256" key="1">
    <source>
        <dbReference type="ARBA" id="ARBA00001974"/>
    </source>
</evidence>
<dbReference type="STRING" id="1679170.AC625_17395"/>
<protein>
    <recommendedName>
        <fullName evidence="5 11">L-aspartate oxidase</fullName>
        <ecNumber evidence="4 11">1.4.3.16</ecNumber>
    </recommendedName>
</protein>
<dbReference type="EC" id="1.4.3.16" evidence="4 11"/>
<dbReference type="InterPro" id="IPR003953">
    <property type="entry name" value="FAD-dep_OxRdtase_2_FAD-bd"/>
</dbReference>
<evidence type="ECO:0000256" key="4">
    <source>
        <dbReference type="ARBA" id="ARBA00012173"/>
    </source>
</evidence>
<evidence type="ECO:0000256" key="11">
    <source>
        <dbReference type="NCBIfam" id="TIGR00551"/>
    </source>
</evidence>
<feature type="domain" description="Fumarate reductase/succinate dehydrogenase flavoprotein-like C-terminal" evidence="14">
    <location>
        <begin position="415"/>
        <end position="507"/>
    </location>
</feature>
<evidence type="ECO:0000256" key="7">
    <source>
        <dbReference type="ARBA" id="ARBA00022642"/>
    </source>
</evidence>
<dbReference type="Gene3D" id="1.20.58.100">
    <property type="entry name" value="Fumarate reductase/succinate dehydrogenase flavoprotein-like, C-terminal domain"/>
    <property type="match status" value="1"/>
</dbReference>
<dbReference type="SUPFAM" id="SSF56425">
    <property type="entry name" value="Succinate dehydrogenase/fumarate reductase flavoprotein, catalytic domain"/>
    <property type="match status" value="1"/>
</dbReference>
<dbReference type="Gene3D" id="3.50.50.60">
    <property type="entry name" value="FAD/NAD(P)-binding domain"/>
    <property type="match status" value="1"/>
</dbReference>
<dbReference type="InterPro" id="IPR027477">
    <property type="entry name" value="Succ_DH/fumarate_Rdtase_cat_sf"/>
</dbReference>
<accession>A0A0K9GWR5</accession>
<dbReference type="OrthoDB" id="9806724at2"/>
<gene>
    <name evidence="15" type="ORF">AC625_17395</name>
</gene>
<dbReference type="GO" id="GO:0034628">
    <property type="term" value="P:'de novo' NAD+ biosynthetic process from L-aspartate"/>
    <property type="evidence" value="ECO:0007669"/>
    <property type="project" value="TreeGrafter"/>
</dbReference>
<dbReference type="InterPro" id="IPR036188">
    <property type="entry name" value="FAD/NAD-bd_sf"/>
</dbReference>
<feature type="domain" description="FAD-dependent oxidoreductase 2 FAD-binding" evidence="13">
    <location>
        <begin position="5"/>
        <end position="372"/>
    </location>
</feature>
<comment type="cofactor">
    <cofactor evidence="1 12">
        <name>FAD</name>
        <dbReference type="ChEBI" id="CHEBI:57692"/>
    </cofactor>
</comment>
<keyword evidence="8 12" id="KW-0274">FAD</keyword>
<dbReference type="PANTHER" id="PTHR42716:SF2">
    <property type="entry name" value="L-ASPARTATE OXIDASE, CHLOROPLASTIC"/>
    <property type="match status" value="1"/>
</dbReference>
<organism evidence="15 16">
    <name type="scientific">Peribacillus loiseleuriae</name>
    <dbReference type="NCBI Taxonomy" id="1679170"/>
    <lineage>
        <taxon>Bacteria</taxon>
        <taxon>Bacillati</taxon>
        <taxon>Bacillota</taxon>
        <taxon>Bacilli</taxon>
        <taxon>Bacillales</taxon>
        <taxon>Bacillaceae</taxon>
        <taxon>Peribacillus</taxon>
    </lineage>
</organism>
<evidence type="ECO:0000313" key="16">
    <source>
        <dbReference type="Proteomes" id="UP000037146"/>
    </source>
</evidence>
<dbReference type="Proteomes" id="UP000037146">
    <property type="component" value="Unassembled WGS sequence"/>
</dbReference>
<dbReference type="Pfam" id="PF00890">
    <property type="entry name" value="FAD_binding_2"/>
    <property type="match status" value="1"/>
</dbReference>
<evidence type="ECO:0000256" key="8">
    <source>
        <dbReference type="ARBA" id="ARBA00022827"/>
    </source>
</evidence>
<dbReference type="EMBL" id="LFZW01000001">
    <property type="protein sequence ID" value="KMY51085.1"/>
    <property type="molecule type" value="Genomic_DNA"/>
</dbReference>
<evidence type="ECO:0000256" key="12">
    <source>
        <dbReference type="RuleBase" id="RU362049"/>
    </source>
</evidence>
<evidence type="ECO:0000256" key="10">
    <source>
        <dbReference type="ARBA" id="ARBA00048305"/>
    </source>
</evidence>
<comment type="similarity">
    <text evidence="3 12">Belongs to the FAD-dependent oxidoreductase 2 family. NadB subfamily.</text>
</comment>
<dbReference type="PANTHER" id="PTHR42716">
    <property type="entry name" value="L-ASPARTATE OXIDASE"/>
    <property type="match status" value="1"/>
</dbReference>
<dbReference type="UniPathway" id="UPA00253">
    <property type="reaction ID" value="UER00326"/>
</dbReference>
<dbReference type="GO" id="GO:0008734">
    <property type="term" value="F:L-aspartate oxidase activity"/>
    <property type="evidence" value="ECO:0007669"/>
    <property type="project" value="UniProtKB-UniRule"/>
</dbReference>
<dbReference type="FunFam" id="3.90.700.10:FF:000002">
    <property type="entry name" value="L-aspartate oxidase"/>
    <property type="match status" value="1"/>
</dbReference>
<evidence type="ECO:0000256" key="5">
    <source>
        <dbReference type="ARBA" id="ARBA00021901"/>
    </source>
</evidence>
<evidence type="ECO:0000313" key="15">
    <source>
        <dbReference type="EMBL" id="KMY51085.1"/>
    </source>
</evidence>
<keyword evidence="6 12" id="KW-0285">Flavoprotein</keyword>
<evidence type="ECO:0000256" key="2">
    <source>
        <dbReference type="ARBA" id="ARBA00004950"/>
    </source>
</evidence>
<dbReference type="PRINTS" id="PR00368">
    <property type="entry name" value="FADPNR"/>
</dbReference>
<comment type="function">
    <text evidence="12">Catalyzes the oxidation of L-aspartate to iminoaspartate.</text>
</comment>
<sequence length="527" mass="57956">MDPVDVLIIGSGIAAMQTALTASKTKHVILITKSELRESNSYLAQGGIACAIANDDKPELHKIDTVCAGRHYNNRLAVDKLVNEGPVVMQELMHTGMEFDCNEHGVPLLGLEGAHSQRRILHRQGDATGKHLMEHYLKRLAKSSVHVMEHTAAIELILGEDDSCMGAKTMSKQGKISSIYANAVVLATGGCGSLFRFTSNSPTVSGDGIALAFKAGARIRDMEFIQFHPTLLYIKGKTVGLVSEAVRGEGAELVTESGKRIMNDVHRQKELAPRHIVAQTIYSYLKNGEQVYLDISMISDFKKKFPTIAALCENNGLDLTKARIPIAPGNHFLMGGIEVDEWGKTSVQGLYAVGEVACTGVHGANRLASNSLLEGLVFGKSLGKHLIEAPKRVWPAEKKQTKRVVTQLALPNLTELQANIMNDAGIVRNQANLSRLLSWLESFDLEALLDVDVTKLSLRELDKIHAIIVSWLIAYSALERTESRGGHFRTDYPLENNENWREESVVLDHHLAIHQLKGRELYEPIEA</sequence>
<name>A0A0K9GWR5_9BACI</name>
<dbReference type="Pfam" id="PF02910">
    <property type="entry name" value="Succ_DH_flav_C"/>
    <property type="match status" value="1"/>
</dbReference>
<keyword evidence="16" id="KW-1185">Reference proteome</keyword>